<dbReference type="InterPro" id="IPR029024">
    <property type="entry name" value="TerB-like"/>
</dbReference>
<sequence length="90" mass="9476">MAFQAGMARVLPRFSRPYAPPSQGVVALESAWSALVGLAPHDKQELVAGALAVISADGVTTLTELELLRTVCALLDCPLPLELAAPVPRR</sequence>
<evidence type="ECO:0000313" key="1">
    <source>
        <dbReference type="EMBL" id="GAA1825559.1"/>
    </source>
</evidence>
<protein>
    <recommendedName>
        <fullName evidence="3">Tellurite resistance protein TerB</fullName>
    </recommendedName>
</protein>
<gene>
    <name evidence="1" type="ORF">GCM10009682_51740</name>
</gene>
<name>A0ABN2MG49_9ACTN</name>
<dbReference type="Proteomes" id="UP001500218">
    <property type="component" value="Unassembled WGS sequence"/>
</dbReference>
<accession>A0ABN2MG49</accession>
<dbReference type="RefSeq" id="WP_344137760.1">
    <property type="nucleotide sequence ID" value="NZ_BAAALT010000222.1"/>
</dbReference>
<reference evidence="1 2" key="1">
    <citation type="journal article" date="2019" name="Int. J. Syst. Evol. Microbiol.">
        <title>The Global Catalogue of Microorganisms (GCM) 10K type strain sequencing project: providing services to taxonomists for standard genome sequencing and annotation.</title>
        <authorList>
            <consortium name="The Broad Institute Genomics Platform"/>
            <consortium name="The Broad Institute Genome Sequencing Center for Infectious Disease"/>
            <person name="Wu L."/>
            <person name="Ma J."/>
        </authorList>
    </citation>
    <scope>NUCLEOTIDE SEQUENCE [LARGE SCALE GENOMIC DNA]</scope>
    <source>
        <strain evidence="1 2">JCM 13250</strain>
    </source>
</reference>
<dbReference type="SUPFAM" id="SSF158682">
    <property type="entry name" value="TerB-like"/>
    <property type="match status" value="1"/>
</dbReference>
<comment type="caution">
    <text evidence="1">The sequence shown here is derived from an EMBL/GenBank/DDBJ whole genome shotgun (WGS) entry which is preliminary data.</text>
</comment>
<evidence type="ECO:0000313" key="2">
    <source>
        <dbReference type="Proteomes" id="UP001500218"/>
    </source>
</evidence>
<dbReference type="EMBL" id="BAAALT010000222">
    <property type="protein sequence ID" value="GAA1825559.1"/>
    <property type="molecule type" value="Genomic_DNA"/>
</dbReference>
<proteinExistence type="predicted"/>
<keyword evidence="2" id="KW-1185">Reference proteome</keyword>
<organism evidence="1 2">
    <name type="scientific">Luedemannella flava</name>
    <dbReference type="NCBI Taxonomy" id="349316"/>
    <lineage>
        <taxon>Bacteria</taxon>
        <taxon>Bacillati</taxon>
        <taxon>Actinomycetota</taxon>
        <taxon>Actinomycetes</taxon>
        <taxon>Micromonosporales</taxon>
        <taxon>Micromonosporaceae</taxon>
        <taxon>Luedemannella</taxon>
    </lineage>
</organism>
<evidence type="ECO:0008006" key="3">
    <source>
        <dbReference type="Google" id="ProtNLM"/>
    </source>
</evidence>